<dbReference type="EMBL" id="CM042029">
    <property type="protein sequence ID" value="KAI3795631.1"/>
    <property type="molecule type" value="Genomic_DNA"/>
</dbReference>
<accession>A0ACB9HK05</accession>
<comment type="caution">
    <text evidence="1">The sequence shown here is derived from an EMBL/GenBank/DDBJ whole genome shotgun (WGS) entry which is preliminary data.</text>
</comment>
<evidence type="ECO:0000313" key="1">
    <source>
        <dbReference type="EMBL" id="KAI3795631.1"/>
    </source>
</evidence>
<protein>
    <submittedName>
        <fullName evidence="1">Uncharacterized protein</fullName>
    </submittedName>
</protein>
<sequence length="92" mass="10439">MSYHVELATLVFGFTISGARQTAVAVMDDEGRGREIGERMMEAFMMGRDLKVMATVKKLDRVGASLVNNIFKTIIKWFGMMGKFFQGFLFME</sequence>
<dbReference type="Proteomes" id="UP001056120">
    <property type="component" value="Linkage Group LG12"/>
</dbReference>
<reference evidence="1 2" key="2">
    <citation type="journal article" date="2022" name="Mol. Ecol. Resour.">
        <title>The genomes of chicory, endive, great burdock and yacon provide insights into Asteraceae paleo-polyploidization history and plant inulin production.</title>
        <authorList>
            <person name="Fan W."/>
            <person name="Wang S."/>
            <person name="Wang H."/>
            <person name="Wang A."/>
            <person name="Jiang F."/>
            <person name="Liu H."/>
            <person name="Zhao H."/>
            <person name="Xu D."/>
            <person name="Zhang Y."/>
        </authorList>
    </citation>
    <scope>NUCLEOTIDE SEQUENCE [LARGE SCALE GENOMIC DNA]</scope>
    <source>
        <strain evidence="2">cv. Yunnan</strain>
        <tissue evidence="1">Leaves</tissue>
    </source>
</reference>
<proteinExistence type="predicted"/>
<evidence type="ECO:0000313" key="2">
    <source>
        <dbReference type="Proteomes" id="UP001056120"/>
    </source>
</evidence>
<organism evidence="1 2">
    <name type="scientific">Smallanthus sonchifolius</name>
    <dbReference type="NCBI Taxonomy" id="185202"/>
    <lineage>
        <taxon>Eukaryota</taxon>
        <taxon>Viridiplantae</taxon>
        <taxon>Streptophyta</taxon>
        <taxon>Embryophyta</taxon>
        <taxon>Tracheophyta</taxon>
        <taxon>Spermatophyta</taxon>
        <taxon>Magnoliopsida</taxon>
        <taxon>eudicotyledons</taxon>
        <taxon>Gunneridae</taxon>
        <taxon>Pentapetalae</taxon>
        <taxon>asterids</taxon>
        <taxon>campanulids</taxon>
        <taxon>Asterales</taxon>
        <taxon>Asteraceae</taxon>
        <taxon>Asteroideae</taxon>
        <taxon>Heliantheae alliance</taxon>
        <taxon>Millerieae</taxon>
        <taxon>Smallanthus</taxon>
    </lineage>
</organism>
<name>A0ACB9HK05_9ASTR</name>
<gene>
    <name evidence="1" type="ORF">L1987_38287</name>
</gene>
<reference evidence="2" key="1">
    <citation type="journal article" date="2022" name="Mol. Ecol. Resour.">
        <title>The genomes of chicory, endive, great burdock and yacon provide insights into Asteraceae palaeo-polyploidization history and plant inulin production.</title>
        <authorList>
            <person name="Fan W."/>
            <person name="Wang S."/>
            <person name="Wang H."/>
            <person name="Wang A."/>
            <person name="Jiang F."/>
            <person name="Liu H."/>
            <person name="Zhao H."/>
            <person name="Xu D."/>
            <person name="Zhang Y."/>
        </authorList>
    </citation>
    <scope>NUCLEOTIDE SEQUENCE [LARGE SCALE GENOMIC DNA]</scope>
    <source>
        <strain evidence="2">cv. Yunnan</strain>
    </source>
</reference>
<keyword evidence="2" id="KW-1185">Reference proteome</keyword>